<dbReference type="Proteomes" id="UP000321393">
    <property type="component" value="Unassembled WGS sequence"/>
</dbReference>
<keyword evidence="1" id="KW-0472">Membrane</keyword>
<keyword evidence="1" id="KW-0812">Transmembrane</keyword>
<dbReference type="OrthoDB" id="1930729at2759"/>
<dbReference type="EMBL" id="SSTE01018569">
    <property type="protein sequence ID" value="KAA0038873.1"/>
    <property type="molecule type" value="Genomic_DNA"/>
</dbReference>
<feature type="transmembrane region" description="Helical" evidence="1">
    <location>
        <begin position="26"/>
        <end position="45"/>
    </location>
</feature>
<evidence type="ECO:0000313" key="4">
    <source>
        <dbReference type="Proteomes" id="UP000321393"/>
    </source>
</evidence>
<gene>
    <name evidence="3" type="ORF">E5676_scaffold2612G00210</name>
    <name evidence="2" type="ORF">E6C27_scaffold1170G00310</name>
</gene>
<keyword evidence="1" id="KW-1133">Transmembrane helix</keyword>
<sequence>MNGSDMDKEYFTLNFESEKDVVKMSLFYFIVWTYKIMSSISGQVIESHVFGFQMTRIEVIELMDEELAYLDRVLDIPSTEGYGDNPLLIFDMMMLPLPILIVNMNFYFSPILTPIINFHLQPLLAMIILMPLL</sequence>
<comment type="caution">
    <text evidence="3">The sequence shown here is derived from an EMBL/GenBank/DDBJ whole genome shotgun (WGS) entry which is preliminary data.</text>
</comment>
<reference evidence="4 5" key="1">
    <citation type="submission" date="2019-08" db="EMBL/GenBank/DDBJ databases">
        <title>Draft genome sequences of two oriental melons (Cucumis melo L. var makuwa).</title>
        <authorList>
            <person name="Kwon S.-Y."/>
        </authorList>
    </citation>
    <scope>NUCLEOTIDE SEQUENCE [LARGE SCALE GENOMIC DNA]</scope>
    <source>
        <strain evidence="5">cv. Chang Bougi</strain>
        <strain evidence="4">cv. SW 3</strain>
        <tissue evidence="3">Leaf</tissue>
    </source>
</reference>
<dbReference type="Proteomes" id="UP000321947">
    <property type="component" value="Unassembled WGS sequence"/>
</dbReference>
<dbReference type="AlphaFoldDB" id="A0A5D3B9N8"/>
<organism evidence="3 5">
    <name type="scientific">Cucumis melo var. makuwa</name>
    <name type="common">Oriental melon</name>
    <dbReference type="NCBI Taxonomy" id="1194695"/>
    <lineage>
        <taxon>Eukaryota</taxon>
        <taxon>Viridiplantae</taxon>
        <taxon>Streptophyta</taxon>
        <taxon>Embryophyta</taxon>
        <taxon>Tracheophyta</taxon>
        <taxon>Spermatophyta</taxon>
        <taxon>Magnoliopsida</taxon>
        <taxon>eudicotyledons</taxon>
        <taxon>Gunneridae</taxon>
        <taxon>Pentapetalae</taxon>
        <taxon>rosids</taxon>
        <taxon>fabids</taxon>
        <taxon>Cucurbitales</taxon>
        <taxon>Cucurbitaceae</taxon>
        <taxon>Benincaseae</taxon>
        <taxon>Cucumis</taxon>
    </lineage>
</organism>
<dbReference type="EMBL" id="SSTD01019963">
    <property type="protein sequence ID" value="TYJ96013.1"/>
    <property type="molecule type" value="Genomic_DNA"/>
</dbReference>
<evidence type="ECO:0000313" key="5">
    <source>
        <dbReference type="Proteomes" id="UP000321947"/>
    </source>
</evidence>
<proteinExistence type="predicted"/>
<protein>
    <submittedName>
        <fullName evidence="3">Uncharacterized protein</fullName>
    </submittedName>
</protein>
<evidence type="ECO:0000313" key="3">
    <source>
        <dbReference type="EMBL" id="TYJ96013.1"/>
    </source>
</evidence>
<evidence type="ECO:0000313" key="2">
    <source>
        <dbReference type="EMBL" id="KAA0038873.1"/>
    </source>
</evidence>
<evidence type="ECO:0000256" key="1">
    <source>
        <dbReference type="SAM" id="Phobius"/>
    </source>
</evidence>
<accession>A0A5D3B9N8</accession>
<name>A0A5D3B9N8_CUCMM</name>
<feature type="transmembrane region" description="Helical" evidence="1">
    <location>
        <begin position="87"/>
        <end position="108"/>
    </location>
</feature>